<dbReference type="AlphaFoldDB" id="A0A2W5SV71"/>
<evidence type="ECO:0008006" key="3">
    <source>
        <dbReference type="Google" id="ProtNLM"/>
    </source>
</evidence>
<evidence type="ECO:0000313" key="1">
    <source>
        <dbReference type="EMBL" id="PZR06702.1"/>
    </source>
</evidence>
<organism evidence="1 2">
    <name type="scientific">Archangium gephyra</name>
    <dbReference type="NCBI Taxonomy" id="48"/>
    <lineage>
        <taxon>Bacteria</taxon>
        <taxon>Pseudomonadati</taxon>
        <taxon>Myxococcota</taxon>
        <taxon>Myxococcia</taxon>
        <taxon>Myxococcales</taxon>
        <taxon>Cystobacterineae</taxon>
        <taxon>Archangiaceae</taxon>
        <taxon>Archangium</taxon>
    </lineage>
</organism>
<sequence length="1270" mass="128789">MIRSLAVGVALSVCLTACGDKGTRPPLMSALDAGAPLPRSTCLDNDGDGFPGTGDCQSQMYVDCNDNEPNAYPGALELCNAQDDNCNGQIDEGLPVVSYYRDEDGDGVGSMKTGEGCKAPPSGNVTQMGDCDDDNPAIRPGAAEICNGIDEDCDGTNDNGIPFQDFYVDDDGDGFGAAASTAVNSCETSVMGRVTNRSDCDDANPTVKPGATELCNRIDDNCDGQVDNGITYATYYADVDGDGFGDVNSTGESACSPVPGKVLNNSDCNDASASVKPMAPETCNGADDDCDNQVDEGLTFTNYYTDADGDGFGAATSMAQSSCVGVAGKVTNNADCNDASPMVKPGATEICNGVDDDCAGGVDNGLNFSQYFVDGDGDGFGAAGSTAQSACAPVAGKVTNNSDCNDGNASVKPGATELCNGIDDNCVGGVDDGLTFTNYYPDGDGDGYGSAAASPQSACAPISGRVTSHNDCNDANALVNPGRTEVCNSVDDNCNGSTDEGLPTSSYYRDADMDGFGSSTATAVVSCGPVAGHVTDRTDCNDNNAAIRPGATEVCNALDDNCNGTVDEGTASVNWYADADGDGYGAANGTPIFQCSPVANRVTNNSDCNDGNAAVKPGATETCNNIDDNCNGNVDEGNPGGGAQCTLSNRQGPCASGVMQCNGGAVACAQTVFPVTEVCDSVDNNCDGTTDNIAAAACTTSQQGRCAAGTTACQGTAQICVRTNGPVAELCNNVDDDCDGTVDEGNPGGGAQCTVPSRQGECAKGTLTCTAGALSCPQSIFPSTEVCDNFDNDCNGTVDNGFAGLGNTCTAGVGVCARTGTNVCNTAQTGVTCNVTAGAPTAAACDGQDNDCDGVVDEPTLASTATVSSVAYTDIEVQPYYYSSSCQGGALGSGTDALAGGAMIMAGGVSGISFQRLNADGTLNGPTSSAISLAYADADLVQAGDGWLLAGVYATNNAEIDLYYLDAAGAWRAQKWIQFKISETTTLDSVRLVRGNGRKATLIWRENGTGIKMAKIEACLSGTTWSIQQAGCTSGTAALTSTTLVANTAVVPGIGADSNVSDWAASQSCQSTTALRTIGISYRAGGNALRFFTVNDDGTGKSGETTFTPPANSTAITDPAVGFFKDASNVDAYVVGFVVQYASSSSARYWRSNNPATFDRVWSGSDATGATAIRRPRVSAKADGFQIVALREFESEPTYPAQLMTRNFTLAGAASPAGQAVEIPAGCGAGDTACSAGNKAAVANAYPWGRIYYSSTAASAASFGSALTCN</sequence>
<dbReference type="Pfam" id="PF11617">
    <property type="entry name" value="Cu-binding_MopE"/>
    <property type="match status" value="13"/>
</dbReference>
<protein>
    <recommendedName>
        <fullName evidence="3">Metal-binding protein</fullName>
    </recommendedName>
</protein>
<accession>A0A2W5SV71</accession>
<name>A0A2W5SV71_9BACT</name>
<dbReference type="Proteomes" id="UP000249061">
    <property type="component" value="Unassembled WGS sequence"/>
</dbReference>
<reference evidence="1 2" key="1">
    <citation type="submission" date="2017-08" db="EMBL/GenBank/DDBJ databases">
        <title>Infants hospitalized years apart are colonized by the same room-sourced microbial strains.</title>
        <authorList>
            <person name="Brooks B."/>
            <person name="Olm M.R."/>
            <person name="Firek B.A."/>
            <person name="Baker R."/>
            <person name="Thomas B.C."/>
            <person name="Morowitz M.J."/>
            <person name="Banfield J.F."/>
        </authorList>
    </citation>
    <scope>NUCLEOTIDE SEQUENCE [LARGE SCALE GENOMIC DNA]</scope>
    <source>
        <strain evidence="1">S2_003_000_R2_14</strain>
    </source>
</reference>
<proteinExistence type="predicted"/>
<dbReference type="EMBL" id="QFQP01000036">
    <property type="protein sequence ID" value="PZR06702.1"/>
    <property type="molecule type" value="Genomic_DNA"/>
</dbReference>
<comment type="caution">
    <text evidence="1">The sequence shown here is derived from an EMBL/GenBank/DDBJ whole genome shotgun (WGS) entry which is preliminary data.</text>
</comment>
<gene>
    <name evidence="1" type="ORF">DI536_29760</name>
</gene>
<dbReference type="InterPro" id="IPR021655">
    <property type="entry name" value="Put_metal-bd"/>
</dbReference>
<evidence type="ECO:0000313" key="2">
    <source>
        <dbReference type="Proteomes" id="UP000249061"/>
    </source>
</evidence>